<reference evidence="1 2" key="1">
    <citation type="submission" date="2019-10" db="EMBL/GenBank/DDBJ databases">
        <title>Deinococcus sp. isolated from soil.</title>
        <authorList>
            <person name="Li Y."/>
            <person name="Wang J."/>
        </authorList>
    </citation>
    <scope>NUCLEOTIDE SEQUENCE [LARGE SCALE GENOMIC DNA]</scope>
    <source>
        <strain evidence="1 2">SDU3-2</strain>
    </source>
</reference>
<keyword evidence="2" id="KW-1185">Reference proteome</keyword>
<comment type="caution">
    <text evidence="1">The sequence shown here is derived from an EMBL/GenBank/DDBJ whole genome shotgun (WGS) entry which is preliminary data.</text>
</comment>
<dbReference type="Proteomes" id="UP000484842">
    <property type="component" value="Unassembled WGS sequence"/>
</dbReference>
<sequence length="135" mass="15179">MPQTFNEAVQSSAPGENSALRALQAWQYLIGKAANRQLVQYEELRLLMDFPTPTPLTHPLGNLMFYCQQNALPPLTILVVNRSGIPGGGFSAAPLEEYHQRREEVFNYPWFKLVPPTVQALKQARERAGGKEVEQ</sequence>
<name>A0A7X1TRX2_9DEIO</name>
<protein>
    <submittedName>
        <fullName evidence="1">Uncharacterized protein</fullName>
    </submittedName>
</protein>
<dbReference type="EMBL" id="WBSL01000003">
    <property type="protein sequence ID" value="MPY66849.1"/>
    <property type="molecule type" value="Genomic_DNA"/>
</dbReference>
<accession>A0A7X1TRX2</accession>
<dbReference type="AlphaFoldDB" id="A0A7X1TRX2"/>
<organism evidence="1 2">
    <name type="scientific">Deinococcus terrestris</name>
    <dbReference type="NCBI Taxonomy" id="2651870"/>
    <lineage>
        <taxon>Bacteria</taxon>
        <taxon>Thermotogati</taxon>
        <taxon>Deinococcota</taxon>
        <taxon>Deinococci</taxon>
        <taxon>Deinococcales</taxon>
        <taxon>Deinococcaceae</taxon>
        <taxon>Deinococcus</taxon>
    </lineage>
</organism>
<evidence type="ECO:0000313" key="1">
    <source>
        <dbReference type="EMBL" id="MPY66849.1"/>
    </source>
</evidence>
<dbReference type="RefSeq" id="WP_152871182.1">
    <property type="nucleotide sequence ID" value="NZ_WBSL01000003.1"/>
</dbReference>
<evidence type="ECO:0000313" key="2">
    <source>
        <dbReference type="Proteomes" id="UP000484842"/>
    </source>
</evidence>
<proteinExistence type="predicted"/>
<gene>
    <name evidence="1" type="ORF">F8S09_09130</name>
</gene>